<name>I4D3T0_DESAJ</name>
<keyword evidence="1" id="KW-1133">Transmembrane helix</keyword>
<sequence>MLNLALILFGCWFVILFLWISPNLKKERRQPWKPKELPKVHLPLLLRKSDAELERSLAVLGLSVQKSRLLDLAAMAGMGLYEFMVTQDIISALFYAMLGRMLFKAYIALKAAHKEQLQDAQTHQFVRGIKDNLSIESSLLEAVRNAAQQLKEPLRGELMLALNSTRGNRTLPEAIYDVGVRLLNPVYAQLSRIMEKGLKEGQREMTFAFEQVEKSLREGEKAAHKRANKIQSYLKLLTVFVVFGLATPVLELLFRSDVWQATTGQTHWAWSIGAAFDLYLAMGLKKFTRLFVRRGGLMTR</sequence>
<accession>I4D3T0</accession>
<feature type="transmembrane region" description="Helical" evidence="1">
    <location>
        <begin position="6"/>
        <end position="24"/>
    </location>
</feature>
<keyword evidence="3" id="KW-1185">Reference proteome</keyword>
<dbReference type="HOGENOM" id="CLU_926606_0_0_9"/>
<evidence type="ECO:0000313" key="3">
    <source>
        <dbReference type="Proteomes" id="UP000002892"/>
    </source>
</evidence>
<dbReference type="RefSeq" id="WP_014826461.1">
    <property type="nucleotide sequence ID" value="NC_018068.1"/>
</dbReference>
<organism evidence="2 3">
    <name type="scientific">Desulfosporosinus acidiphilus (strain DSM 22704 / JCM 16185 / SJ4)</name>
    <dbReference type="NCBI Taxonomy" id="646529"/>
    <lineage>
        <taxon>Bacteria</taxon>
        <taxon>Bacillati</taxon>
        <taxon>Bacillota</taxon>
        <taxon>Clostridia</taxon>
        <taxon>Eubacteriales</taxon>
        <taxon>Desulfitobacteriaceae</taxon>
        <taxon>Desulfosporosinus</taxon>
    </lineage>
</organism>
<dbReference type="AlphaFoldDB" id="I4D3T0"/>
<dbReference type="KEGG" id="dai:Desaci_1437"/>
<evidence type="ECO:0000313" key="2">
    <source>
        <dbReference type="EMBL" id="AFM40454.1"/>
    </source>
</evidence>
<proteinExistence type="predicted"/>
<feature type="transmembrane region" description="Helical" evidence="1">
    <location>
        <begin position="233"/>
        <end position="254"/>
    </location>
</feature>
<keyword evidence="1" id="KW-0812">Transmembrane</keyword>
<protein>
    <recommendedName>
        <fullName evidence="4">Flp pilus assembly protein TadB</fullName>
    </recommendedName>
</protein>
<evidence type="ECO:0000256" key="1">
    <source>
        <dbReference type="SAM" id="Phobius"/>
    </source>
</evidence>
<dbReference type="EMBL" id="CP003639">
    <property type="protein sequence ID" value="AFM40454.1"/>
    <property type="molecule type" value="Genomic_DNA"/>
</dbReference>
<dbReference type="Proteomes" id="UP000002892">
    <property type="component" value="Chromosome"/>
</dbReference>
<dbReference type="STRING" id="646529.Desaci_1437"/>
<reference evidence="2 3" key="1">
    <citation type="journal article" date="2012" name="J. Bacteriol.">
        <title>Complete genome sequences of Desulfosporosinus orientis DSM765T, Desulfosporosinus youngiae DSM17734T, Desulfosporosinus meridiei DSM13257T, and Desulfosporosinus acidiphilus DSM22704T.</title>
        <authorList>
            <person name="Pester M."/>
            <person name="Brambilla E."/>
            <person name="Alazard D."/>
            <person name="Rattei T."/>
            <person name="Weinmaier T."/>
            <person name="Han J."/>
            <person name="Lucas S."/>
            <person name="Lapidus A."/>
            <person name="Cheng J.F."/>
            <person name="Goodwin L."/>
            <person name="Pitluck S."/>
            <person name="Peters L."/>
            <person name="Ovchinnikova G."/>
            <person name="Teshima H."/>
            <person name="Detter J.C."/>
            <person name="Han C.S."/>
            <person name="Tapia R."/>
            <person name="Land M.L."/>
            <person name="Hauser L."/>
            <person name="Kyrpides N.C."/>
            <person name="Ivanova N.N."/>
            <person name="Pagani I."/>
            <person name="Huntmann M."/>
            <person name="Wei C.L."/>
            <person name="Davenport K.W."/>
            <person name="Daligault H."/>
            <person name="Chain P.S."/>
            <person name="Chen A."/>
            <person name="Mavromatis K."/>
            <person name="Markowitz V."/>
            <person name="Szeto E."/>
            <person name="Mikhailova N."/>
            <person name="Pati A."/>
            <person name="Wagner M."/>
            <person name="Woyke T."/>
            <person name="Ollivier B."/>
            <person name="Klenk H.P."/>
            <person name="Spring S."/>
            <person name="Loy A."/>
        </authorList>
    </citation>
    <scope>NUCLEOTIDE SEQUENCE [LARGE SCALE GENOMIC DNA]</scope>
    <source>
        <strain evidence="3">DSM 22704 / JCM 16185 / SJ4</strain>
    </source>
</reference>
<dbReference type="OrthoDB" id="9821786at2"/>
<keyword evidence="1" id="KW-0472">Membrane</keyword>
<gene>
    <name evidence="2" type="ordered locus">Desaci_1437</name>
</gene>
<feature type="transmembrane region" description="Helical" evidence="1">
    <location>
        <begin position="266"/>
        <end position="284"/>
    </location>
</feature>
<evidence type="ECO:0008006" key="4">
    <source>
        <dbReference type="Google" id="ProtNLM"/>
    </source>
</evidence>